<feature type="compositionally biased region" description="Polar residues" evidence="8">
    <location>
        <begin position="228"/>
        <end position="238"/>
    </location>
</feature>
<feature type="compositionally biased region" description="Low complexity" evidence="8">
    <location>
        <begin position="2288"/>
        <end position="2302"/>
    </location>
</feature>
<dbReference type="GO" id="GO:0005681">
    <property type="term" value="C:spliceosomal complex"/>
    <property type="evidence" value="ECO:0007669"/>
    <property type="project" value="InterPro"/>
</dbReference>
<feature type="compositionally biased region" description="Basic and acidic residues" evidence="8">
    <location>
        <begin position="1438"/>
        <end position="1452"/>
    </location>
</feature>
<comment type="subcellular location">
    <subcellularLocation>
        <location evidence="1">Nucleus</location>
    </subcellularLocation>
</comment>
<dbReference type="Pfam" id="PF12108">
    <property type="entry name" value="SF3a60_bindingd"/>
    <property type="match status" value="1"/>
</dbReference>
<evidence type="ECO:0000256" key="2">
    <source>
        <dbReference type="ARBA" id="ARBA00022553"/>
    </source>
</evidence>
<dbReference type="PANTHER" id="PTHR12786">
    <property type="entry name" value="SPLICING FACTOR SF3A-RELATED"/>
    <property type="match status" value="1"/>
</dbReference>
<feature type="coiled-coil region" evidence="7">
    <location>
        <begin position="2180"/>
        <end position="2207"/>
    </location>
</feature>
<evidence type="ECO:0000256" key="1">
    <source>
        <dbReference type="ARBA" id="ARBA00004123"/>
    </source>
</evidence>
<keyword evidence="2" id="KW-0597">Phosphoprotein</keyword>
<evidence type="ECO:0000256" key="8">
    <source>
        <dbReference type="SAM" id="MobiDB-lite"/>
    </source>
</evidence>
<dbReference type="InterPro" id="IPR024598">
    <property type="entry name" value="SF3a60/Prp9_C"/>
</dbReference>
<dbReference type="PROSITE" id="PS50171">
    <property type="entry name" value="ZF_MATRIN"/>
    <property type="match status" value="1"/>
</dbReference>
<keyword evidence="5" id="KW-0862">Zinc</keyword>
<evidence type="ECO:0000259" key="9">
    <source>
        <dbReference type="PROSITE" id="PS50171"/>
    </source>
</evidence>
<feature type="region of interest" description="Disordered" evidence="8">
    <location>
        <begin position="1534"/>
        <end position="1559"/>
    </location>
</feature>
<evidence type="ECO:0000256" key="4">
    <source>
        <dbReference type="ARBA" id="ARBA00022771"/>
    </source>
</evidence>
<accession>A0A1A8X3M7</accession>
<evidence type="ECO:0000256" key="3">
    <source>
        <dbReference type="ARBA" id="ARBA00022723"/>
    </source>
</evidence>
<keyword evidence="3" id="KW-0479">Metal-binding</keyword>
<feature type="region of interest" description="Disordered" evidence="8">
    <location>
        <begin position="2288"/>
        <end position="2326"/>
    </location>
</feature>
<name>A0A1A8X3M7_PLAOA</name>
<dbReference type="GO" id="GO:0003723">
    <property type="term" value="F:RNA binding"/>
    <property type="evidence" value="ECO:0007669"/>
    <property type="project" value="InterPro"/>
</dbReference>
<evidence type="ECO:0000256" key="5">
    <source>
        <dbReference type="ARBA" id="ARBA00022833"/>
    </source>
</evidence>
<dbReference type="GO" id="GO:0000398">
    <property type="term" value="P:mRNA splicing, via spliceosome"/>
    <property type="evidence" value="ECO:0007669"/>
    <property type="project" value="InterPro"/>
</dbReference>
<feature type="region of interest" description="Disordered" evidence="8">
    <location>
        <begin position="414"/>
        <end position="474"/>
    </location>
</feature>
<feature type="compositionally biased region" description="Basic and acidic residues" evidence="8">
    <location>
        <begin position="1534"/>
        <end position="1543"/>
    </location>
</feature>
<feature type="region of interest" description="Disordered" evidence="8">
    <location>
        <begin position="1245"/>
        <end position="1283"/>
    </location>
</feature>
<keyword evidence="7" id="KW-0175">Coiled coil</keyword>
<evidence type="ECO:0000256" key="7">
    <source>
        <dbReference type="SAM" id="Coils"/>
    </source>
</evidence>
<feature type="compositionally biased region" description="Basic and acidic residues" evidence="8">
    <location>
        <begin position="1113"/>
        <end position="1126"/>
    </location>
</feature>
<evidence type="ECO:0000313" key="10">
    <source>
        <dbReference type="EMBL" id="SBS98777.1"/>
    </source>
</evidence>
<sequence>MNSEVIPAGVKVSREEALEGVDYFSEFLNLLKLDENDEKTQSKCKYDLLAFYQNGVNSSEKKNYTNNTDSKNYEQASYSEEYCENKKKNDVCEEAYCHMDGFLKVAQHDCNCLREESGEVGQNNLGKLKSILEENNTTVPLEKNERTEGDGVICNLGKKEDSYPHGERECEIFASDHSQRDDKRTGENFSNMRKQNLPLQNEENVHNLSSNSTQINNSEFFFIKGGNEQSAENEISSDSVRRESESKLSNIVDNAEGETEKEESNQVKDELEKVIPFGEEVNITVDMNKLMQMEEKENSSNRKCNGRPKSREPKINSVSQLNGEEEKCEAKVASERSLNRYRKNLHLFNELLRYKDEFIYSDETTLIGEEASSVREEAWQVEKEASLIGNNVCSEKDNIHINKKDAESNAYLEKHAESNESPSLGEREGQNLWNNNSVSKEARFREGGNKQMVISPDDFGQDSPIGSLNCDGSSRGNNPNSGSACLSISHPYERTFSSCTSGRSEEGDLKLPDGVDQQNIQNSLHVKNVKGMHEKVKMKIRISIKNIYFVKYKYIKCVVTNSSGFVVHTCTFRKDVIDLNEENKFFKIYNGNKEKFNLVNSKDVTNLLQELKKVVSSDVTFELPFDVLMIKGKVEIPSTAFYRLSLYGIHESDAKKSAENPDKEEDEEKGEMIIKSTKVKTDGRMTLGRSTPLHGISHMIKPPKGDIHIIKMLKKKEVIQKSSYVGFTIIHLRYLFQIEEEGFLHLNISNKKSEDFDFMKNYNKEEYAYYLDEKAIERSNCNSLTYVEKMGILFKIFFNHSLNVSSEKVFLHYRFEVGTIIEEEKEKKPIHLKKILEIAKKGNTSKYEDIKRNLENCLREYYRMCPKSIYDYVGLSLFEDRTNEKEKDTCTNIDSRDNKSSFFSVSNSDSINNSFLKNVNFSNVFSMRKDVICDSSVHGSYEDGVSPNCCHEWKGTDNPIVYSSRRNVHKSKQIDQLKNILLKYTHGINDYFDFIEFTKDNRVYKIYEENKKLKNYIKHSSSFFVETLIASNYEIQKLKHSNKTIHILYNKEKTNNNRQKTQTNDINEGCFLEKKNKIFQNVAESNIPFEEEYPTKFLFNRRDLNDRCISQNTKKEPSSINEERSGIQRSRALRSSSLGLNLGENFPNRVGGNKNNRGMYIDKMIDLRLSESRKNTISPGTRGEKCGISSRSIKSGRAIGRDIGRSTGRAIGKRDVESAVHLGCTQNMEENPFTRSCKLWGGKFQKDHGKRVGEDSSKNNDKDSRKRDVESDKDNCDDPIIGEGKIPKLFPNTIGMHNREVLREKMNQRCHSKSIVSPNINEDSSAHTVNNSQCSNASAFCMDHLKTRKTNLSDDTVKGRKELVKQRKSPYVLRKINTAVTNRFSGAITSATAITSGSTSNTFASNQPHHLKEVKLSGMGKRVVAEVHERRKPTINERCTRPIDGKGSDKHGKQQHGYKQRKDSCLLPTRNNNTNGHKAVKDPPPNGVCDEGMNDGCKGKLSGHAFLRKSKHNYDTGEILKKECFHNFRDDDNTSQVSKERGALSRMRSTGGKEHRTDEKYHNCTHSSTLVETTATGLICINSSKKEENVPWDKEKACLRNGNDRGEPRRLPSRLHLRMNNNTDTANYKKKYIEGLVSSYGDFPTSNRGYCKGEKHVRDGDNKANVTKLAKERDCQNNINAIKKIIDYNLKEHTNFEINTREKNALLKNLPSTSLQGGTRKDKTRTALNHTEGNFPGVPKKNTSRNSQDTYILNIINKNLNKSFDQLDEIRHMDDMDMDNIEMLAMSHVSGTAMRTNCCNSTPINTSFVLYVQEKTSGRALKAEPNLGAKPRRGRSGGKLDSAAAEASSKYSTVYFHPIAMSQFLIEQIRYMHEEIELMEKAIAELIEEKVQNSRRNILYDYAISYLVEKIQTKSRLLLQLYNDEDNLKKEEMQYISGRTNEEKSDVWKNYYERIKYIRDYHKKTNIKKIEVKNYKTYKNEALKENNLKESFSPMEKKGKYVDMNKFYNDFVNIKKVKEFRVSLFKKKEITSKKKKKNISDGKTNGEDGKKNIKSYNGGELSDFREMDLVTYLHNFTRFSYIPRYCKYRNEQYKEYLHNLLTYLVSFFTRINILVNCEKTMKQYEQEFSDKFSSKELKQWEKYTYDLDFYCNINDRLYASEGTYKCYLNSKNYNEDMKKYLKKKYTVEELEERKKKIEKEDEEMAKQEFLIECYHTLLNKIFQKTIQNIQRKQAFTVDEMEKRKRAERRAERKAELKAEEKAEHVLSIQDDVRHGNNQTMEGFLQQHSSFSSSDYDSSDVSDVGTNEEEDGEEENEDDDDKPIYNPLNLPLGYDNKPIPYWLYKLHGLSKEYKCEICGNYSYFGRATFEKHFYEWRHSFGMKCLNIPNTLHFKEITKIDDALNLYEKLKKQTQMNIFKQDQEMECEDSKGNVMNVKAYDDLKRQGLL</sequence>
<dbReference type="InterPro" id="IPR051421">
    <property type="entry name" value="RNA_Proc_DNA_Dmg_Regulator"/>
</dbReference>
<evidence type="ECO:0000313" key="11">
    <source>
        <dbReference type="Proteomes" id="UP000078546"/>
    </source>
</evidence>
<feature type="region of interest" description="Disordered" evidence="8">
    <location>
        <begin position="1438"/>
        <end position="1486"/>
    </location>
</feature>
<dbReference type="InterPro" id="IPR021966">
    <property type="entry name" value="SF3a60_bindingd"/>
</dbReference>
<feature type="region of interest" description="Disordered" evidence="8">
    <location>
        <begin position="294"/>
        <end position="324"/>
    </location>
</feature>
<feature type="compositionally biased region" description="Basic and acidic residues" evidence="8">
    <location>
        <begin position="1245"/>
        <end position="1276"/>
    </location>
</feature>
<dbReference type="EMBL" id="FLQV01000937">
    <property type="protein sequence ID" value="SBS98777.1"/>
    <property type="molecule type" value="Genomic_DNA"/>
</dbReference>
<reference evidence="11" key="1">
    <citation type="submission" date="2016-05" db="EMBL/GenBank/DDBJ databases">
        <authorList>
            <person name="Naeem Raeece"/>
        </authorList>
    </citation>
    <scope>NUCLEOTIDE SEQUENCE [LARGE SCALE GENOMIC DNA]</scope>
</reference>
<feature type="region of interest" description="Disordered" evidence="8">
    <location>
        <begin position="2240"/>
        <end position="2260"/>
    </location>
</feature>
<feature type="region of interest" description="Disordered" evidence="8">
    <location>
        <begin position="228"/>
        <end position="265"/>
    </location>
</feature>
<dbReference type="InterPro" id="IPR000690">
    <property type="entry name" value="Matrin/U1-C_Znf_C2H2"/>
</dbReference>
<gene>
    <name evidence="10" type="ORF">POVCU1_048680</name>
</gene>
<dbReference type="Proteomes" id="UP000078546">
    <property type="component" value="Unassembled WGS sequence"/>
</dbReference>
<proteinExistence type="predicted"/>
<dbReference type="GO" id="GO:0008270">
    <property type="term" value="F:zinc ion binding"/>
    <property type="evidence" value="ECO:0007669"/>
    <property type="project" value="UniProtKB-KW"/>
</dbReference>
<organism evidence="10 11">
    <name type="scientific">Plasmodium ovale curtisi</name>
    <dbReference type="NCBI Taxonomy" id="864141"/>
    <lineage>
        <taxon>Eukaryota</taxon>
        <taxon>Sar</taxon>
        <taxon>Alveolata</taxon>
        <taxon>Apicomplexa</taxon>
        <taxon>Aconoidasida</taxon>
        <taxon>Haemosporida</taxon>
        <taxon>Plasmodiidae</taxon>
        <taxon>Plasmodium</taxon>
        <taxon>Plasmodium (Plasmodium)</taxon>
    </lineage>
</organism>
<dbReference type="PANTHER" id="PTHR12786:SF2">
    <property type="entry name" value="SPLICING FACTOR 3A SUBUNIT 3"/>
    <property type="match status" value="1"/>
</dbReference>
<evidence type="ECO:0000256" key="6">
    <source>
        <dbReference type="ARBA" id="ARBA00023242"/>
    </source>
</evidence>
<protein>
    <submittedName>
        <fullName evidence="10">Splicing factor 3A subunit 3, putative (SF3A3)</fullName>
    </submittedName>
</protein>
<keyword evidence="6" id="KW-0539">Nucleus</keyword>
<feature type="domain" description="Matrin-type" evidence="9">
    <location>
        <begin position="2352"/>
        <end position="2383"/>
    </location>
</feature>
<dbReference type="Pfam" id="PF11931">
    <property type="entry name" value="SF3a60_Prp9_C"/>
    <property type="match status" value="1"/>
</dbReference>
<feature type="coiled-coil region" evidence="7">
    <location>
        <begin position="1869"/>
        <end position="1896"/>
    </location>
</feature>
<feature type="region of interest" description="Disordered" evidence="8">
    <location>
        <begin position="1111"/>
        <end position="1130"/>
    </location>
</feature>
<feature type="compositionally biased region" description="Acidic residues" evidence="8">
    <location>
        <begin position="2305"/>
        <end position="2320"/>
    </location>
</feature>
<keyword evidence="4" id="KW-0863">Zinc-finger</keyword>